<gene>
    <name evidence="3" type="ORF">GV791_32300</name>
</gene>
<dbReference type="Gene3D" id="3.40.50.12780">
    <property type="entry name" value="N-terminal domain of ligase-like"/>
    <property type="match status" value="1"/>
</dbReference>
<protein>
    <submittedName>
        <fullName evidence="3">Amino acid adenylation domain-containing protein</fullName>
    </submittedName>
</protein>
<dbReference type="Proteomes" id="UP000471166">
    <property type="component" value="Unassembled WGS sequence"/>
</dbReference>
<dbReference type="SUPFAM" id="SSF56801">
    <property type="entry name" value="Acetyl-CoA synthetase-like"/>
    <property type="match status" value="1"/>
</dbReference>
<feature type="region of interest" description="Disordered" evidence="1">
    <location>
        <begin position="17"/>
        <end position="36"/>
    </location>
</feature>
<feature type="compositionally biased region" description="Basic and acidic residues" evidence="1">
    <location>
        <begin position="21"/>
        <end position="34"/>
    </location>
</feature>
<sequence>LLVATVAATPDAVALGADEPSATREAHPSPDRHPSSTRFVRLSYAELDERVNRLARYLIGRGVGPEDRVALAIRRSADLVIAMYAVAKAGAAYVPI</sequence>
<name>A0A6P1CXQ7_9NOCA</name>
<proteinExistence type="predicted"/>
<dbReference type="PANTHER" id="PTHR45527:SF1">
    <property type="entry name" value="FATTY ACID SYNTHASE"/>
    <property type="match status" value="1"/>
</dbReference>
<reference evidence="3 4" key="1">
    <citation type="submission" date="2020-01" db="EMBL/GenBank/DDBJ databases">
        <title>Genetics and antimicrobial susceptibilities of Nocardia species isolated from the soil; a comparison with species isolated from humans.</title>
        <authorList>
            <person name="Carrasco G."/>
            <person name="Monzon S."/>
            <person name="Sansegundo M."/>
            <person name="Garcia E."/>
            <person name="Garrido N."/>
            <person name="Medina M.J."/>
            <person name="Villalon P."/>
            <person name="Ramirez-Arocha A.C."/>
            <person name="Jimenez P."/>
            <person name="Cuesta I."/>
            <person name="Valdezate S."/>
        </authorList>
    </citation>
    <scope>NUCLEOTIDE SEQUENCE [LARGE SCALE GENOMIC DNA]</scope>
    <source>
        <strain evidence="3 4">CNM20110626</strain>
    </source>
</reference>
<feature type="non-terminal residue" evidence="3">
    <location>
        <position position="1"/>
    </location>
</feature>
<dbReference type="InterPro" id="IPR042099">
    <property type="entry name" value="ANL_N_sf"/>
</dbReference>
<evidence type="ECO:0000313" key="3">
    <source>
        <dbReference type="EMBL" id="NEW37201.1"/>
    </source>
</evidence>
<evidence type="ECO:0000259" key="2">
    <source>
        <dbReference type="Pfam" id="PF00501"/>
    </source>
</evidence>
<feature type="non-terminal residue" evidence="3">
    <location>
        <position position="96"/>
    </location>
</feature>
<accession>A0A6P1CXQ7</accession>
<dbReference type="GO" id="GO:0044550">
    <property type="term" value="P:secondary metabolite biosynthetic process"/>
    <property type="evidence" value="ECO:0007669"/>
    <property type="project" value="TreeGrafter"/>
</dbReference>
<evidence type="ECO:0000256" key="1">
    <source>
        <dbReference type="SAM" id="MobiDB-lite"/>
    </source>
</evidence>
<dbReference type="GO" id="GO:0043041">
    <property type="term" value="P:amino acid activation for nonribosomal peptide biosynthetic process"/>
    <property type="evidence" value="ECO:0007669"/>
    <property type="project" value="TreeGrafter"/>
</dbReference>
<dbReference type="GO" id="GO:0031177">
    <property type="term" value="F:phosphopantetheine binding"/>
    <property type="evidence" value="ECO:0007669"/>
    <property type="project" value="TreeGrafter"/>
</dbReference>
<dbReference type="AlphaFoldDB" id="A0A6P1CXQ7"/>
<dbReference type="InterPro" id="IPR000873">
    <property type="entry name" value="AMP-dep_synth/lig_dom"/>
</dbReference>
<dbReference type="Pfam" id="PF00501">
    <property type="entry name" value="AMP-binding"/>
    <property type="match status" value="1"/>
</dbReference>
<feature type="domain" description="AMP-dependent synthetase/ligase" evidence="2">
    <location>
        <begin position="29"/>
        <end position="96"/>
    </location>
</feature>
<dbReference type="EMBL" id="JAAGVB010000511">
    <property type="protein sequence ID" value="NEW37201.1"/>
    <property type="molecule type" value="Genomic_DNA"/>
</dbReference>
<dbReference type="GO" id="GO:0005737">
    <property type="term" value="C:cytoplasm"/>
    <property type="evidence" value="ECO:0007669"/>
    <property type="project" value="TreeGrafter"/>
</dbReference>
<organism evidence="3 4">
    <name type="scientific">Nocardia cyriacigeorgica</name>
    <dbReference type="NCBI Taxonomy" id="135487"/>
    <lineage>
        <taxon>Bacteria</taxon>
        <taxon>Bacillati</taxon>
        <taxon>Actinomycetota</taxon>
        <taxon>Actinomycetes</taxon>
        <taxon>Mycobacteriales</taxon>
        <taxon>Nocardiaceae</taxon>
        <taxon>Nocardia</taxon>
    </lineage>
</organism>
<comment type="caution">
    <text evidence="3">The sequence shown here is derived from an EMBL/GenBank/DDBJ whole genome shotgun (WGS) entry which is preliminary data.</text>
</comment>
<dbReference type="PANTHER" id="PTHR45527">
    <property type="entry name" value="NONRIBOSOMAL PEPTIDE SYNTHETASE"/>
    <property type="match status" value="1"/>
</dbReference>
<evidence type="ECO:0000313" key="4">
    <source>
        <dbReference type="Proteomes" id="UP000471166"/>
    </source>
</evidence>